<sequence>MPAAEIHSGENGVCLENIEEIEQDDSDEVYTSEKSEASSAFFFCHQTQFQRHLLQRYGNSLCMLDATYRITKYALPLFFLAVKTNVGYSVVAEFIVQNETQASIQQGLETIQRWMAEDTNVPNGWSWKPRFFMTDFCEREIYAIETTFPENRVGPGRQQKLVMGYLVPMTRYWQCSGGGHMQLPYLNLMMLFCVLTNHLNGKARWSWAFRNGKGLLVNTNNGLERQNKTFKYKYLEEKKNYSMSGMVTVLVQEYLPGMMMSYIKDNATSMETVGRQYNVNVPIFFKDRPSTFIRNCMDKMNLASAVDATDVEKLSTTSFKVIILASIPALDALYTTMVFGIQLVKQKPTWYCMWYTNVH</sequence>
<dbReference type="EMBL" id="CACVKT020006109">
    <property type="protein sequence ID" value="CAC5399842.1"/>
    <property type="molecule type" value="Genomic_DNA"/>
</dbReference>
<reference evidence="2 3" key="1">
    <citation type="submission" date="2020-06" db="EMBL/GenBank/DDBJ databases">
        <authorList>
            <person name="Li R."/>
            <person name="Bekaert M."/>
        </authorList>
    </citation>
    <scope>NUCLEOTIDE SEQUENCE [LARGE SCALE GENOMIC DNA]</scope>
    <source>
        <strain evidence="3">wild</strain>
    </source>
</reference>
<accession>A0A6J8CXZ6</accession>
<feature type="domain" description="ZSWIM1/3 RNaseH-like" evidence="1">
    <location>
        <begin position="29"/>
        <end position="153"/>
    </location>
</feature>
<organism evidence="2 3">
    <name type="scientific">Mytilus coruscus</name>
    <name type="common">Sea mussel</name>
    <dbReference type="NCBI Taxonomy" id="42192"/>
    <lineage>
        <taxon>Eukaryota</taxon>
        <taxon>Metazoa</taxon>
        <taxon>Spiralia</taxon>
        <taxon>Lophotrochozoa</taxon>
        <taxon>Mollusca</taxon>
        <taxon>Bivalvia</taxon>
        <taxon>Autobranchia</taxon>
        <taxon>Pteriomorphia</taxon>
        <taxon>Mytilida</taxon>
        <taxon>Mytiloidea</taxon>
        <taxon>Mytilidae</taxon>
        <taxon>Mytilinae</taxon>
        <taxon>Mytilus</taxon>
    </lineage>
</organism>
<proteinExistence type="predicted"/>
<dbReference type="InterPro" id="IPR048324">
    <property type="entry name" value="ZSWIM1-3_RNaseH-like"/>
</dbReference>
<dbReference type="Pfam" id="PF21056">
    <property type="entry name" value="ZSWIM1-3_RNaseH-like"/>
    <property type="match status" value="1"/>
</dbReference>
<name>A0A6J8CXZ6_MYTCO</name>
<dbReference type="AlphaFoldDB" id="A0A6J8CXZ6"/>
<evidence type="ECO:0000313" key="2">
    <source>
        <dbReference type="EMBL" id="CAC5399842.1"/>
    </source>
</evidence>
<dbReference type="PANTHER" id="PTHR47456">
    <property type="entry name" value="PHD-TYPE DOMAIN-CONTAINING PROTEIN"/>
    <property type="match status" value="1"/>
</dbReference>
<evidence type="ECO:0000313" key="3">
    <source>
        <dbReference type="Proteomes" id="UP000507470"/>
    </source>
</evidence>
<dbReference type="OrthoDB" id="6142716at2759"/>
<dbReference type="PANTHER" id="PTHR47456:SF1">
    <property type="entry name" value="PHD-TYPE DOMAIN-CONTAINING PROTEIN"/>
    <property type="match status" value="1"/>
</dbReference>
<protein>
    <recommendedName>
        <fullName evidence="1">ZSWIM1/3 RNaseH-like domain-containing protein</fullName>
    </recommendedName>
</protein>
<gene>
    <name evidence="2" type="ORF">MCOR_34074</name>
</gene>
<keyword evidence="3" id="KW-1185">Reference proteome</keyword>
<evidence type="ECO:0000259" key="1">
    <source>
        <dbReference type="Pfam" id="PF21056"/>
    </source>
</evidence>
<dbReference type="Proteomes" id="UP000507470">
    <property type="component" value="Unassembled WGS sequence"/>
</dbReference>